<dbReference type="AlphaFoldDB" id="A0A0E9UR80"/>
<evidence type="ECO:0000313" key="1">
    <source>
        <dbReference type="EMBL" id="JAH68317.1"/>
    </source>
</evidence>
<proteinExistence type="predicted"/>
<name>A0A0E9UR80_ANGAN</name>
<reference evidence="1" key="2">
    <citation type="journal article" date="2015" name="Fish Shellfish Immunol.">
        <title>Early steps in the European eel (Anguilla anguilla)-Vibrio vulnificus interaction in the gills: Role of the RtxA13 toxin.</title>
        <authorList>
            <person name="Callol A."/>
            <person name="Pajuelo D."/>
            <person name="Ebbesson L."/>
            <person name="Teles M."/>
            <person name="MacKenzie S."/>
            <person name="Amaro C."/>
        </authorList>
    </citation>
    <scope>NUCLEOTIDE SEQUENCE</scope>
</reference>
<organism evidence="1">
    <name type="scientific">Anguilla anguilla</name>
    <name type="common">European freshwater eel</name>
    <name type="synonym">Muraena anguilla</name>
    <dbReference type="NCBI Taxonomy" id="7936"/>
    <lineage>
        <taxon>Eukaryota</taxon>
        <taxon>Metazoa</taxon>
        <taxon>Chordata</taxon>
        <taxon>Craniata</taxon>
        <taxon>Vertebrata</taxon>
        <taxon>Euteleostomi</taxon>
        <taxon>Actinopterygii</taxon>
        <taxon>Neopterygii</taxon>
        <taxon>Teleostei</taxon>
        <taxon>Anguilliformes</taxon>
        <taxon>Anguillidae</taxon>
        <taxon>Anguilla</taxon>
    </lineage>
</organism>
<dbReference type="EMBL" id="GBXM01040260">
    <property type="protein sequence ID" value="JAH68317.1"/>
    <property type="molecule type" value="Transcribed_RNA"/>
</dbReference>
<protein>
    <submittedName>
        <fullName evidence="1">Uncharacterized protein</fullName>
    </submittedName>
</protein>
<reference evidence="1" key="1">
    <citation type="submission" date="2014-11" db="EMBL/GenBank/DDBJ databases">
        <authorList>
            <person name="Amaro Gonzalez C."/>
        </authorList>
    </citation>
    <scope>NUCLEOTIDE SEQUENCE</scope>
</reference>
<accession>A0A0E9UR80</accession>
<sequence>MSGGEVRVGLGLGPQMAGPTCSSLKAQHDDVHALAARLQQN</sequence>